<comment type="caution">
    <text evidence="4">The sequence shown here is derived from an EMBL/GenBank/DDBJ whole genome shotgun (WGS) entry which is preliminary data.</text>
</comment>
<name>A0A0L0CCU7_LUCCU</name>
<feature type="transmembrane region" description="Helical" evidence="1">
    <location>
        <begin position="554"/>
        <end position="579"/>
    </location>
</feature>
<accession>A0A0L0CCU7</accession>
<dbReference type="EMBL" id="JRES01000557">
    <property type="protein sequence ID" value="KNC30263.1"/>
    <property type="molecule type" value="Genomic_DNA"/>
</dbReference>
<evidence type="ECO:0000256" key="2">
    <source>
        <dbReference type="SAM" id="SignalP"/>
    </source>
</evidence>
<proteinExistence type="predicted"/>
<feature type="transmembrane region" description="Helical" evidence="1">
    <location>
        <begin position="480"/>
        <end position="500"/>
    </location>
</feature>
<gene>
    <name evidence="4" type="ORF">FF38_14521</name>
</gene>
<sequence>MNKWFLLNFLIFANITIERQCVNANAAIITSVNYAFETFSPYALIRFFEFSDKEWNITEKCFRDMYVYVNSLRSGEYWAVKLYDASSYYAGAAFSGTSLRLHNPNVCRLLSKQFNEYFKVPRHHSETLLYVLPFDVHLISGHFLMEIAHDNFFRFEKIQQMICFPKSCTNTDMETILDVYLFQTTIFVRNITYLSHRIVTDNYKIYEDFNFYILIIILCGSVLIHLTVFIARHYIVELNRSTLSEEYMKKHAVGSFKVNSLKNIAEWKNTLEGVDMKQFTMRHFETNKKESLPKILSRQHSYCFEELLDYVSLPNVIYNLLQTSSTPLCGLIFMFSFFFIWLHLVAEYSFMANNMDLDLSNNKVKQRVALMQRSAYIMDAYFLINGANSSYDFFKSLPKDKLNVFEQLKHVCKLVVKKLFGLMPSYTFVLYSAQVLDKYFHHNVILELPSRDYKNCAQNMFSNIFYMDTYFPPTERCMPWTWFISLQVQFYVTSCLLMLLVEIQLRYSIIIGTTIFCISIAAATLWSLGPIYEYGYTTSLLYELVNFNLILDNIYLFILGWLFSITLIAFYIFGLNVILHHVSKLTKAILIVTTHIIWCCILFWTVISAMSNNGDIIYKILSFKYAHVFEKLTPINLIITPIIIRLLIFTADVPIYWSTGQT</sequence>
<dbReference type="InterPro" id="IPR052728">
    <property type="entry name" value="O2_lipid_transport_reg"/>
</dbReference>
<evidence type="ECO:0000313" key="5">
    <source>
        <dbReference type="Proteomes" id="UP000037069"/>
    </source>
</evidence>
<protein>
    <recommendedName>
        <fullName evidence="3">Nose resistant-to-fluoxetine protein N-terminal domain-containing protein</fullName>
    </recommendedName>
</protein>
<feature type="chain" id="PRO_5005536172" description="Nose resistant-to-fluoxetine protein N-terminal domain-containing protein" evidence="2">
    <location>
        <begin position="22"/>
        <end position="662"/>
    </location>
</feature>
<evidence type="ECO:0000259" key="3">
    <source>
        <dbReference type="Pfam" id="PF20146"/>
    </source>
</evidence>
<organism evidence="4 5">
    <name type="scientific">Lucilia cuprina</name>
    <name type="common">Green bottle fly</name>
    <name type="synonym">Australian sheep blowfly</name>
    <dbReference type="NCBI Taxonomy" id="7375"/>
    <lineage>
        <taxon>Eukaryota</taxon>
        <taxon>Metazoa</taxon>
        <taxon>Ecdysozoa</taxon>
        <taxon>Arthropoda</taxon>
        <taxon>Hexapoda</taxon>
        <taxon>Insecta</taxon>
        <taxon>Pterygota</taxon>
        <taxon>Neoptera</taxon>
        <taxon>Endopterygota</taxon>
        <taxon>Diptera</taxon>
        <taxon>Brachycera</taxon>
        <taxon>Muscomorpha</taxon>
        <taxon>Oestroidea</taxon>
        <taxon>Calliphoridae</taxon>
        <taxon>Luciliinae</taxon>
        <taxon>Lucilia</taxon>
    </lineage>
</organism>
<reference evidence="4 5" key="1">
    <citation type="journal article" date="2015" name="Nat. Commun.">
        <title>Lucilia cuprina genome unlocks parasitic fly biology to underpin future interventions.</title>
        <authorList>
            <person name="Anstead C.A."/>
            <person name="Korhonen P.K."/>
            <person name="Young N.D."/>
            <person name="Hall R.S."/>
            <person name="Jex A.R."/>
            <person name="Murali S.C."/>
            <person name="Hughes D.S."/>
            <person name="Lee S.F."/>
            <person name="Perry T."/>
            <person name="Stroehlein A.J."/>
            <person name="Ansell B.R."/>
            <person name="Breugelmans B."/>
            <person name="Hofmann A."/>
            <person name="Qu J."/>
            <person name="Dugan S."/>
            <person name="Lee S.L."/>
            <person name="Chao H."/>
            <person name="Dinh H."/>
            <person name="Han Y."/>
            <person name="Doddapaneni H.V."/>
            <person name="Worley K.C."/>
            <person name="Muzny D.M."/>
            <person name="Ioannidis P."/>
            <person name="Waterhouse R.M."/>
            <person name="Zdobnov E.M."/>
            <person name="James P.J."/>
            <person name="Bagnall N.H."/>
            <person name="Kotze A.C."/>
            <person name="Gibbs R.A."/>
            <person name="Richards S."/>
            <person name="Batterham P."/>
            <person name="Gasser R.B."/>
        </authorList>
    </citation>
    <scope>NUCLEOTIDE SEQUENCE [LARGE SCALE GENOMIC DNA]</scope>
    <source>
        <strain evidence="4 5">LS</strain>
        <tissue evidence="4">Full body</tissue>
    </source>
</reference>
<dbReference type="InterPro" id="IPR006621">
    <property type="entry name" value="Nose-resist-to-fluoxetine_N"/>
</dbReference>
<feature type="non-terminal residue" evidence="4">
    <location>
        <position position="662"/>
    </location>
</feature>
<feature type="transmembrane region" description="Helical" evidence="1">
    <location>
        <begin position="635"/>
        <end position="657"/>
    </location>
</feature>
<feature type="transmembrane region" description="Helical" evidence="1">
    <location>
        <begin position="328"/>
        <end position="346"/>
    </location>
</feature>
<dbReference type="OrthoDB" id="6585993at2759"/>
<keyword evidence="1" id="KW-0812">Transmembrane</keyword>
<dbReference type="PANTHER" id="PTHR11161">
    <property type="entry name" value="O-ACYLTRANSFERASE"/>
    <property type="match status" value="1"/>
</dbReference>
<feature type="transmembrane region" description="Helical" evidence="1">
    <location>
        <begin position="209"/>
        <end position="231"/>
    </location>
</feature>
<dbReference type="OMA" id="LDVYLFQ"/>
<feature type="signal peptide" evidence="2">
    <location>
        <begin position="1"/>
        <end position="21"/>
    </location>
</feature>
<evidence type="ECO:0000313" key="4">
    <source>
        <dbReference type="EMBL" id="KNC30263.1"/>
    </source>
</evidence>
<keyword evidence="1" id="KW-0472">Membrane</keyword>
<keyword evidence="1" id="KW-1133">Transmembrane helix</keyword>
<dbReference type="AlphaFoldDB" id="A0A0L0CCU7"/>
<evidence type="ECO:0000256" key="1">
    <source>
        <dbReference type="SAM" id="Phobius"/>
    </source>
</evidence>
<keyword evidence="5" id="KW-1185">Reference proteome</keyword>
<dbReference type="Proteomes" id="UP000037069">
    <property type="component" value="Unassembled WGS sequence"/>
</dbReference>
<dbReference type="PANTHER" id="PTHR11161:SF72">
    <property type="entry name" value="FI21449P1"/>
    <property type="match status" value="1"/>
</dbReference>
<keyword evidence="2" id="KW-0732">Signal</keyword>
<feature type="transmembrane region" description="Helical" evidence="1">
    <location>
        <begin position="588"/>
        <end position="607"/>
    </location>
</feature>
<dbReference type="Pfam" id="PF20146">
    <property type="entry name" value="NRF"/>
    <property type="match status" value="1"/>
</dbReference>
<feature type="domain" description="Nose resistant-to-fluoxetine protein N-terminal" evidence="3">
    <location>
        <begin position="61"/>
        <end position="177"/>
    </location>
</feature>
<feature type="transmembrane region" description="Helical" evidence="1">
    <location>
        <begin position="507"/>
        <end position="528"/>
    </location>
</feature>